<proteinExistence type="predicted"/>
<name>A0A841N1R9_9BACT</name>
<dbReference type="EMBL" id="JACIJO010000003">
    <property type="protein sequence ID" value="MBB6328131.1"/>
    <property type="molecule type" value="Genomic_DNA"/>
</dbReference>
<reference evidence="1 2" key="1">
    <citation type="submission" date="2020-08" db="EMBL/GenBank/DDBJ databases">
        <title>Genomic Encyclopedia of Type Strains, Phase IV (KMG-IV): sequencing the most valuable type-strain genomes for metagenomic binning, comparative biology and taxonomic classification.</title>
        <authorList>
            <person name="Goeker M."/>
        </authorList>
    </citation>
    <scope>NUCLEOTIDE SEQUENCE [LARGE SCALE GENOMIC DNA]</scope>
    <source>
        <strain evidence="1 2">DSM 102044</strain>
    </source>
</reference>
<evidence type="ECO:0000313" key="1">
    <source>
        <dbReference type="EMBL" id="MBB6328131.1"/>
    </source>
</evidence>
<dbReference type="InterPro" id="IPR011990">
    <property type="entry name" value="TPR-like_helical_dom_sf"/>
</dbReference>
<evidence type="ECO:0000313" key="2">
    <source>
        <dbReference type="Proteomes" id="UP000588604"/>
    </source>
</evidence>
<keyword evidence="2" id="KW-1185">Reference proteome</keyword>
<dbReference type="SUPFAM" id="SSF48452">
    <property type="entry name" value="TPR-like"/>
    <property type="match status" value="1"/>
</dbReference>
<sequence length="110" mass="13096">MGNLDRLELFKQFSKEEPENPFNWYALALEYSKTDTIKAAELFEMLLTDFEAYLPTYYTSAHFFTDLEEISKAKLIYEKGIELAQNQQEIKALQELKNAYQNFCFEYDFD</sequence>
<dbReference type="AlphaFoldDB" id="A0A841N1R9"/>
<dbReference type="Proteomes" id="UP000588604">
    <property type="component" value="Unassembled WGS sequence"/>
</dbReference>
<organism evidence="1 2">
    <name type="scientific">Algoriphagus iocasae</name>
    <dbReference type="NCBI Taxonomy" id="1836499"/>
    <lineage>
        <taxon>Bacteria</taxon>
        <taxon>Pseudomonadati</taxon>
        <taxon>Bacteroidota</taxon>
        <taxon>Cytophagia</taxon>
        <taxon>Cytophagales</taxon>
        <taxon>Cyclobacteriaceae</taxon>
        <taxon>Algoriphagus</taxon>
    </lineage>
</organism>
<dbReference type="Gene3D" id="1.25.40.10">
    <property type="entry name" value="Tetratricopeptide repeat domain"/>
    <property type="match status" value="1"/>
</dbReference>
<accession>A0A841N1R9</accession>
<protein>
    <submittedName>
        <fullName evidence="1">Tfp pilus assembly protein PilF</fullName>
    </submittedName>
</protein>
<dbReference type="RefSeq" id="WP_184496880.1">
    <property type="nucleotide sequence ID" value="NZ_JACIJO010000003.1"/>
</dbReference>
<comment type="caution">
    <text evidence="1">The sequence shown here is derived from an EMBL/GenBank/DDBJ whole genome shotgun (WGS) entry which is preliminary data.</text>
</comment>
<gene>
    <name evidence="1" type="ORF">FHS59_003774</name>
</gene>